<feature type="compositionally biased region" description="Polar residues" evidence="1">
    <location>
        <begin position="1667"/>
        <end position="1686"/>
    </location>
</feature>
<protein>
    <submittedName>
        <fullName evidence="4">Intein C-terminal splicing region/intein N-terminal splicing region/RHS repeat-associated core domain-containing protein</fullName>
    </submittedName>
</protein>
<dbReference type="SMART" id="SM00306">
    <property type="entry name" value="HintN"/>
    <property type="match status" value="1"/>
</dbReference>
<feature type="region of interest" description="Disordered" evidence="1">
    <location>
        <begin position="193"/>
        <end position="212"/>
    </location>
</feature>
<feature type="region of interest" description="Disordered" evidence="1">
    <location>
        <begin position="1884"/>
        <end position="1941"/>
    </location>
</feature>
<feature type="region of interest" description="Disordered" evidence="1">
    <location>
        <begin position="1327"/>
        <end position="1352"/>
    </location>
</feature>
<dbReference type="Gene3D" id="2.180.10.10">
    <property type="entry name" value="RHS repeat-associated core"/>
    <property type="match status" value="2"/>
</dbReference>
<dbReference type="CDD" id="cd00081">
    <property type="entry name" value="Hint"/>
    <property type="match status" value="1"/>
</dbReference>
<feature type="signal peptide" evidence="2">
    <location>
        <begin position="1"/>
        <end position="29"/>
    </location>
</feature>
<dbReference type="InterPro" id="IPR003587">
    <property type="entry name" value="Hint_dom_N"/>
</dbReference>
<feature type="compositionally biased region" description="Gly residues" evidence="1">
    <location>
        <begin position="1914"/>
        <end position="1928"/>
    </location>
</feature>
<dbReference type="InterPro" id="IPR030934">
    <property type="entry name" value="Intein_C"/>
</dbReference>
<dbReference type="STRING" id="417292.SAMN05421806_1342"/>
<dbReference type="InterPro" id="IPR050708">
    <property type="entry name" value="T6SS_VgrG/RHS"/>
</dbReference>
<dbReference type="NCBIfam" id="TIGR01443">
    <property type="entry name" value="intein_Cterm"/>
    <property type="match status" value="1"/>
</dbReference>
<keyword evidence="2" id="KW-0732">Signal</keyword>
<evidence type="ECO:0000313" key="4">
    <source>
        <dbReference type="EMBL" id="SDL39491.1"/>
    </source>
</evidence>
<feature type="chain" id="PRO_5011603629" evidence="2">
    <location>
        <begin position="30"/>
        <end position="2308"/>
    </location>
</feature>
<keyword evidence="5" id="KW-1185">Reference proteome</keyword>
<dbReference type="GO" id="GO:0004519">
    <property type="term" value="F:endonuclease activity"/>
    <property type="evidence" value="ECO:0007669"/>
    <property type="project" value="InterPro"/>
</dbReference>
<feature type="compositionally biased region" description="Basic and acidic residues" evidence="1">
    <location>
        <begin position="1341"/>
        <end position="1352"/>
    </location>
</feature>
<evidence type="ECO:0000256" key="2">
    <source>
        <dbReference type="SAM" id="SignalP"/>
    </source>
</evidence>
<dbReference type="InterPro" id="IPR031325">
    <property type="entry name" value="RHS_repeat"/>
</dbReference>
<evidence type="ECO:0000313" key="5">
    <source>
        <dbReference type="Proteomes" id="UP000199155"/>
    </source>
</evidence>
<dbReference type="Pfam" id="PF14436">
    <property type="entry name" value="EndoU_bacteria"/>
    <property type="match status" value="1"/>
</dbReference>
<dbReference type="NCBIfam" id="TIGR03696">
    <property type="entry name" value="Rhs_assc_core"/>
    <property type="match status" value="1"/>
</dbReference>
<feature type="domain" description="Hint" evidence="3">
    <location>
        <begin position="2061"/>
        <end position="2162"/>
    </location>
</feature>
<organism evidence="4 5">
    <name type="scientific">Streptomyces indicus</name>
    <dbReference type="NCBI Taxonomy" id="417292"/>
    <lineage>
        <taxon>Bacteria</taxon>
        <taxon>Bacillati</taxon>
        <taxon>Actinomycetota</taxon>
        <taxon>Actinomycetes</taxon>
        <taxon>Kitasatosporales</taxon>
        <taxon>Streptomycetaceae</taxon>
        <taxon>Streptomyces</taxon>
    </lineage>
</organism>
<proteinExistence type="predicted"/>
<dbReference type="PANTHER" id="PTHR32305:SF17">
    <property type="entry name" value="TRNA NUCLEASE WAPA"/>
    <property type="match status" value="1"/>
</dbReference>
<dbReference type="Pfam" id="PF07591">
    <property type="entry name" value="PT-HINT"/>
    <property type="match status" value="1"/>
</dbReference>
<feature type="compositionally biased region" description="Polar residues" evidence="1">
    <location>
        <begin position="200"/>
        <end position="212"/>
    </location>
</feature>
<reference evidence="4 5" key="1">
    <citation type="submission" date="2016-10" db="EMBL/GenBank/DDBJ databases">
        <authorList>
            <person name="de Groot N.N."/>
        </authorList>
    </citation>
    <scope>NUCLEOTIDE SEQUENCE [LARGE SCALE GENOMIC DNA]</scope>
    <source>
        <strain evidence="4 5">CGMCC 4.5727</strain>
    </source>
</reference>
<feature type="compositionally biased region" description="Basic and acidic residues" evidence="1">
    <location>
        <begin position="38"/>
        <end position="49"/>
    </location>
</feature>
<dbReference type="Gene3D" id="2.170.16.10">
    <property type="entry name" value="Hedgehog/Intein (Hint) domain"/>
    <property type="match status" value="1"/>
</dbReference>
<gene>
    <name evidence="4" type="ORF">SAMN05421806_1342</name>
</gene>
<dbReference type="InterPro" id="IPR006141">
    <property type="entry name" value="Intein_N"/>
</dbReference>
<dbReference type="OrthoDB" id="291011at2"/>
<dbReference type="SUPFAM" id="SSF51294">
    <property type="entry name" value="Hedgehog/intein (Hint) domain"/>
    <property type="match status" value="1"/>
</dbReference>
<dbReference type="Proteomes" id="UP000199155">
    <property type="component" value="Unassembled WGS sequence"/>
</dbReference>
<evidence type="ECO:0000259" key="3">
    <source>
        <dbReference type="SMART" id="SM00306"/>
    </source>
</evidence>
<dbReference type="EMBL" id="FNFF01000034">
    <property type="protein sequence ID" value="SDL39491.1"/>
    <property type="molecule type" value="Genomic_DNA"/>
</dbReference>
<name>A0A1G9JPW4_9ACTN</name>
<accession>A0A1G9JPW4</accession>
<feature type="region of interest" description="Disordered" evidence="1">
    <location>
        <begin position="1654"/>
        <end position="1689"/>
    </location>
</feature>
<dbReference type="Pfam" id="PF05593">
    <property type="entry name" value="RHS_repeat"/>
    <property type="match status" value="1"/>
</dbReference>
<feature type="region of interest" description="Disordered" evidence="1">
    <location>
        <begin position="1796"/>
        <end position="1816"/>
    </location>
</feature>
<sequence>MGRWGRRLIVPTLALALLAPLNGTQVAVAEDGGLGRPDVPKQRVSKVEEVTGLGAKKARDKVAQGKKTGDEQARRAKTEQNAAWPKSDTATVKLAADKPVKADLAGTPVAVEPEQSRRMTAAAGSAQVKVLDQKTARKAGVTGVLFTAAAEDAGTAEVAVNYADFGSMLGGDWSQRLRLVQLPACALTTPDKAECRKQTPLASDNDASAQTVSAQVPLAETPSTDKAGKAAAPGTASGVTVFAVTATAAGAGQSPKGTGDYSATELAPSSSWEAGGSSGAFTWNYSFTLPPAAAGPTPSLGLSYDSGSIDGRTAATNNQGSAVGEGFSLTESYIERGYGSCDDDGHTDVFDRCWKYDNARLVLNGKSSRLIKDNTSGEWRLENDDASSVKRSTGADNGDDNGEYWTVTTGDGTKYVFGLNKLDGAVDQRTNSTWTVPVFGDDSGEPGYDKGTAFADRALTQAWRWNLDYVEDTRGNAATHWYAKEGNYYPKNKATTANAAYTRGGYLKEIKYGLRKGALFTDDADAKVTFSHAERCTVGDCTSLTETTAKNWPDVPFDAICTDGDTDCNSAGTSFFSRKRLTGIDTFSWNATSKAYDPVDSWALTQDYLDAGDIGDTTDHVLVLKSVKRTAKAGTAIDVAPVTFTYQVRENRVDGTDDILPLRRHRIATITSETGAITTVTLSQPECKRSEVLSAAQDTNTRSCYPQFWNINGASTASVDWFHKYRVLAVGVADPTGQNAMVEHAYDYSGAAWHHSDDPFTPKDERTWSEWRGYRDVTSYTGSLSTTRTKTVTRYLQGMHGDKKKDGTTKTVSVDPLLDTDVDFAALTDSDQYAGQQLQKVTYNGTQPISTTYANYTSKNTATQTVPDAAAHIARWTRPSTSYTSTYLTASNTWRTHASTTRYDDLGMVREVDDYGQKGLGGDETCTRTWYARNTDVGINSLVSRTRTVGKECSIADTALDLPADDKRRGDVLSDAAIGYDGAATWSEAMKPTKGLTTWTGRAKAYSATVPSWQTTSTIALTDYDVLGRPIKITDADGQPTTTAYTPVDAGPVTKTITTNALGHRTTNFLDPRRALPLRTYDANLKKTELAYDALGRLTSVWLPNRSSASQSPSSKFAYHLDNTKQSWVSSSTLKRDGTTYTTSYAIFDALLRPLQTQTESSNGGRLLTDTRYDSRGLAYESHADIFDTTSTPNGTYTRAEYGESPKQTLTEFDGAGRATKTRFLVFGVDKWSTTASYTGDSTATTALEGGTATRTITDIRGRTVERREYAGKSPADTQYGDGLGTSFVSTKLQYTRDGLQSLIVGPDDAKWSYKYDLFGRQVEATDPDKGTNAAPTEYDALDRPTKSTDSRGKSIVTAYDALGRITGTWAGTKTDANQLTASTYDTLLKGLPDSSTRYVGGKTGQAYTDAVTEYDELSRPVKSKLELPATDPFVKAGAPAALEFETAYNLDGTIKNTKEPALGGLPSEIVEYDYNQLGQVTKVGGSTGYLLNTEYTAIGQPTQLILGTANTSEHKKSYLNNDYEQGTDRLTRSFVTTDTHGYQLQDLNYTYDQAGNVTSIADTTLGGTASAETQCFAYDGHRRLTEAWTPTSQKCADPRSATSLSGPAPYWDSYTYNKAGQRTTATSHKSTGDTKTTYCYAKTDQPHFLTGTTTKGDCAAPERTYTPDTTGNTTKRPGSSGTQDLDWSEEGKLAKLTENGKATDYLYDATGELLIRNTTGGERILYTGATELHLRANGTTWAQRYYSAGGQTVAMRSNENGSNKLTYLAGDHHGTMSLAINADATQTYSKRYTSPFGAERGKPAGTPWPDDKGFLGKTNDKTTGLTHIGAREYDPSIGQFISVDPILDPTQPQSLNGYSYANNTPITASDPTGLWCSSCDGGTGWDRPDGGTSGDRDGGYDDDGNIRPSSGSSGSGGGGGGGGGGGTASTSSSGPKQKLVIGGLDVPTEKELQYLPYNEGATYGEMLIRWANGKCDRNWSENADFCNTAEELGWVSADGGGDILETVGWRDVERCAGGQWGSCVWTVAGFLPIGKLAKALKGAKGAKSADEVAESVIACTRCFLAGTEVLMADGSTKNIEEVEVGDEVLATDPETGETGPRQVTRLIRTEHDKKFNTLSIATENGIETLTATHEHPFWSPSQGSWIEAGDLTPGMTLRTNEGKTVVVTANKPFKKHARTYNLTVDDLHTYYVLAGETPVLVHNSNCPTKPINLPGWRKVDIDMDHVLDRHTAAGKTYKQSGIKTKFPDYMSPGEIESTIRKAYKSSSVAGRSQGDRVFLRGSANGLEVEMWVNKATRQIETAYPVWR</sequence>
<dbReference type="PROSITE" id="PS50817">
    <property type="entry name" value="INTEIN_N_TER"/>
    <property type="match status" value="1"/>
</dbReference>
<dbReference type="PROSITE" id="PS50818">
    <property type="entry name" value="INTEIN_C_TER"/>
    <property type="match status" value="1"/>
</dbReference>
<dbReference type="PANTHER" id="PTHR32305">
    <property type="match status" value="1"/>
</dbReference>
<feature type="compositionally biased region" description="Basic and acidic residues" evidence="1">
    <location>
        <begin position="60"/>
        <end position="78"/>
    </location>
</feature>
<feature type="region of interest" description="Disordered" evidence="1">
    <location>
        <begin position="381"/>
        <end position="402"/>
    </location>
</feature>
<feature type="region of interest" description="Disordered" evidence="1">
    <location>
        <begin position="30"/>
        <end position="83"/>
    </location>
</feature>
<evidence type="ECO:0000256" key="1">
    <source>
        <dbReference type="SAM" id="MobiDB-lite"/>
    </source>
</evidence>
<dbReference type="GO" id="GO:0016539">
    <property type="term" value="P:intein-mediated protein splicing"/>
    <property type="evidence" value="ECO:0007669"/>
    <property type="project" value="InterPro"/>
</dbReference>
<feature type="compositionally biased region" description="Basic and acidic residues" evidence="1">
    <location>
        <begin position="1887"/>
        <end position="1900"/>
    </location>
</feature>
<dbReference type="InterPro" id="IPR029501">
    <property type="entry name" value="EndoU_bac"/>
</dbReference>
<dbReference type="InterPro" id="IPR022385">
    <property type="entry name" value="Rhs_assc_core"/>
</dbReference>
<dbReference type="InterPro" id="IPR036844">
    <property type="entry name" value="Hint_dom_sf"/>
</dbReference>